<keyword evidence="3" id="KW-1185">Reference proteome</keyword>
<dbReference type="PANTHER" id="PTHR34253:SF1">
    <property type="entry name" value="PROTEIN LLP HOMOLOG"/>
    <property type="match status" value="1"/>
</dbReference>
<evidence type="ECO:0000256" key="1">
    <source>
        <dbReference type="ARBA" id="ARBA00034118"/>
    </source>
</evidence>
<dbReference type="EMBL" id="JBJQND010000015">
    <property type="protein sequence ID" value="KAL3851809.1"/>
    <property type="molecule type" value="Genomic_DNA"/>
</dbReference>
<dbReference type="AlphaFoldDB" id="A0ABD3UUG6"/>
<dbReference type="Proteomes" id="UP001634394">
    <property type="component" value="Unassembled WGS sequence"/>
</dbReference>
<organism evidence="2 3">
    <name type="scientific">Sinanodonta woodiana</name>
    <name type="common">Chinese pond mussel</name>
    <name type="synonym">Anodonta woodiana</name>
    <dbReference type="NCBI Taxonomy" id="1069815"/>
    <lineage>
        <taxon>Eukaryota</taxon>
        <taxon>Metazoa</taxon>
        <taxon>Spiralia</taxon>
        <taxon>Lophotrochozoa</taxon>
        <taxon>Mollusca</taxon>
        <taxon>Bivalvia</taxon>
        <taxon>Autobranchia</taxon>
        <taxon>Heteroconchia</taxon>
        <taxon>Palaeoheterodonta</taxon>
        <taxon>Unionida</taxon>
        <taxon>Unionoidea</taxon>
        <taxon>Unionidae</taxon>
        <taxon>Unioninae</taxon>
        <taxon>Sinanodonta</taxon>
    </lineage>
</organism>
<comment type="similarity">
    <text evidence="1">Belongs to the learning-associated protein family.</text>
</comment>
<evidence type="ECO:0008006" key="4">
    <source>
        <dbReference type="Google" id="ProtNLM"/>
    </source>
</evidence>
<reference evidence="2 3" key="1">
    <citation type="submission" date="2024-11" db="EMBL/GenBank/DDBJ databases">
        <title>Chromosome-level genome assembly of the freshwater bivalve Anodonta woodiana.</title>
        <authorList>
            <person name="Chen X."/>
        </authorList>
    </citation>
    <scope>NUCLEOTIDE SEQUENCE [LARGE SCALE GENOMIC DNA]</scope>
    <source>
        <strain evidence="2">MN2024</strain>
        <tissue evidence="2">Gills</tissue>
    </source>
</reference>
<accession>A0ABD3UUG6</accession>
<comment type="caution">
    <text evidence="2">The sequence shown here is derived from an EMBL/GenBank/DDBJ whole genome shotgun (WGS) entry which is preliminary data.</text>
</comment>
<dbReference type="Pfam" id="PF10169">
    <property type="entry name" value="LLPH"/>
    <property type="match status" value="1"/>
</dbReference>
<sequence length="116" mass="13745">MAKSLRSKWKRKMRNVRREKFAKKELEQLKKTVAAGDSGIAEMKEIYTVKTATDLKHEKKLKNETGKDDTVMEVDKEKLKCNSKTLKDENGHYPVWMNQRRIKKLKSKRIHKNATW</sequence>
<dbReference type="InterPro" id="IPR018784">
    <property type="entry name" value="LLPH-like"/>
</dbReference>
<proteinExistence type="inferred from homology"/>
<name>A0ABD3UUG6_SINWO</name>
<gene>
    <name evidence="2" type="ORF">ACJMK2_015514</name>
</gene>
<evidence type="ECO:0000313" key="3">
    <source>
        <dbReference type="Proteomes" id="UP001634394"/>
    </source>
</evidence>
<evidence type="ECO:0000313" key="2">
    <source>
        <dbReference type="EMBL" id="KAL3851808.1"/>
    </source>
</evidence>
<dbReference type="EMBL" id="JBJQND010000015">
    <property type="protein sequence ID" value="KAL3851808.1"/>
    <property type="molecule type" value="Genomic_DNA"/>
</dbReference>
<protein>
    <recommendedName>
        <fullName evidence="4">Protein LLP homolog</fullName>
    </recommendedName>
</protein>
<dbReference type="PANTHER" id="PTHR34253">
    <property type="entry name" value="PROTEIN LLP HOMOLOG"/>
    <property type="match status" value="1"/>
</dbReference>